<dbReference type="InterPro" id="IPR025745">
    <property type="entry name" value="Mrr-like_N_dom"/>
</dbReference>
<proteinExistence type="predicted"/>
<dbReference type="RefSeq" id="WP_160485033.1">
    <property type="nucleotide sequence ID" value="NZ_WUBR01000001.1"/>
</dbReference>
<sequence length="119" mass="13500">MSLQRAHKQEDVEDVILEVLEPGHARTTQEIYAAVRRRLNLTPDDLERANKRDESKINQIIANALQGKRRLCRNGLIVRTGVGEFRITEAGCTYLDKHRASVAEGLKLLDGMFLDTSRD</sequence>
<keyword evidence="3" id="KW-1185">Reference proteome</keyword>
<accession>A0A844XAH3</accession>
<reference evidence="2 3" key="2">
    <citation type="submission" date="2020-02" db="EMBL/GenBank/DDBJ databases">
        <title>Erythrobacter dongmakensis sp. nov., isolated from a tidal mudflat.</title>
        <authorList>
            <person name="Kim I.S."/>
        </authorList>
    </citation>
    <scope>NUCLEOTIDE SEQUENCE [LARGE SCALE GENOMIC DNA]</scope>
    <source>
        <strain evidence="2 3">GH3-10</strain>
    </source>
</reference>
<dbReference type="AlphaFoldDB" id="A0A844XAH3"/>
<dbReference type="EMBL" id="WUBR01000001">
    <property type="protein sequence ID" value="MWV27471.1"/>
    <property type="molecule type" value="Genomic_DNA"/>
</dbReference>
<reference evidence="2 3" key="1">
    <citation type="submission" date="2019-12" db="EMBL/GenBank/DDBJ databases">
        <authorList>
            <person name="Lee S.D."/>
        </authorList>
    </citation>
    <scope>NUCLEOTIDE SEQUENCE [LARGE SCALE GENOMIC DNA]</scope>
    <source>
        <strain evidence="2 3">GH3-10</strain>
    </source>
</reference>
<dbReference type="Proteomes" id="UP000461409">
    <property type="component" value="Unassembled WGS sequence"/>
</dbReference>
<evidence type="ECO:0000313" key="2">
    <source>
        <dbReference type="EMBL" id="MWV27471.1"/>
    </source>
</evidence>
<comment type="caution">
    <text evidence="2">The sequence shown here is derived from an EMBL/GenBank/DDBJ whole genome shotgun (WGS) entry which is preliminary data.</text>
</comment>
<dbReference type="Pfam" id="PF14338">
    <property type="entry name" value="Mrr_N"/>
    <property type="match status" value="1"/>
</dbReference>
<evidence type="ECO:0000313" key="3">
    <source>
        <dbReference type="Proteomes" id="UP000461409"/>
    </source>
</evidence>
<evidence type="ECO:0000259" key="1">
    <source>
        <dbReference type="Pfam" id="PF14338"/>
    </source>
</evidence>
<organism evidence="2 3">
    <name type="scientific">Aurantiacibacter rhizosphaerae</name>
    <dbReference type="NCBI Taxonomy" id="2691582"/>
    <lineage>
        <taxon>Bacteria</taxon>
        <taxon>Pseudomonadati</taxon>
        <taxon>Pseudomonadota</taxon>
        <taxon>Alphaproteobacteria</taxon>
        <taxon>Sphingomonadales</taxon>
        <taxon>Erythrobacteraceae</taxon>
        <taxon>Aurantiacibacter</taxon>
    </lineage>
</organism>
<gene>
    <name evidence="2" type="ORF">GRF63_06095</name>
</gene>
<name>A0A844XAH3_9SPHN</name>
<protein>
    <recommendedName>
        <fullName evidence="1">Restriction system protein Mrr-like N-terminal domain-containing protein</fullName>
    </recommendedName>
</protein>
<feature type="domain" description="Restriction system protein Mrr-like N-terminal" evidence="1">
    <location>
        <begin position="16"/>
        <end position="95"/>
    </location>
</feature>